<dbReference type="PROSITE" id="PS50097">
    <property type="entry name" value="BTB"/>
    <property type="match status" value="2"/>
</dbReference>
<dbReference type="InterPro" id="IPR011333">
    <property type="entry name" value="SKP1/BTB/POZ_sf"/>
</dbReference>
<dbReference type="InterPro" id="IPR000210">
    <property type="entry name" value="BTB/POZ_dom"/>
</dbReference>
<dbReference type="InterPro" id="IPR036770">
    <property type="entry name" value="Ankyrin_rpt-contain_sf"/>
</dbReference>
<dbReference type="EMBL" id="JAHRHJ020000008">
    <property type="protein sequence ID" value="KAH9305006.1"/>
    <property type="molecule type" value="Genomic_DNA"/>
</dbReference>
<dbReference type="SMART" id="SM00225">
    <property type="entry name" value="BTB"/>
    <property type="match status" value="2"/>
</dbReference>
<evidence type="ECO:0000256" key="2">
    <source>
        <dbReference type="ARBA" id="ARBA00022737"/>
    </source>
</evidence>
<dbReference type="Pfam" id="PF00651">
    <property type="entry name" value="BTB"/>
    <property type="match status" value="2"/>
</dbReference>
<dbReference type="Gene3D" id="3.30.710.10">
    <property type="entry name" value="Potassium Channel Kv1.1, Chain A"/>
    <property type="match status" value="2"/>
</dbReference>
<feature type="region of interest" description="Disordered" evidence="5">
    <location>
        <begin position="583"/>
        <end position="609"/>
    </location>
</feature>
<feature type="repeat" description="ANK" evidence="4">
    <location>
        <begin position="43"/>
        <end position="70"/>
    </location>
</feature>
<keyword evidence="2" id="KW-0677">Repeat</keyword>
<keyword evidence="8" id="KW-1185">Reference proteome</keyword>
<evidence type="ECO:0000256" key="3">
    <source>
        <dbReference type="ARBA" id="ARBA00023043"/>
    </source>
</evidence>
<evidence type="ECO:0000256" key="5">
    <source>
        <dbReference type="SAM" id="MobiDB-lite"/>
    </source>
</evidence>
<dbReference type="SUPFAM" id="SSF54695">
    <property type="entry name" value="POZ domain"/>
    <property type="match status" value="2"/>
</dbReference>
<dbReference type="SUPFAM" id="SSF48403">
    <property type="entry name" value="Ankyrin repeat"/>
    <property type="match status" value="1"/>
</dbReference>
<dbReference type="Pfam" id="PF13637">
    <property type="entry name" value="Ank_4"/>
    <property type="match status" value="1"/>
</dbReference>
<evidence type="ECO:0000256" key="1">
    <source>
        <dbReference type="ARBA" id="ARBA00004906"/>
    </source>
</evidence>
<protein>
    <recommendedName>
        <fullName evidence="6">BTB domain-containing protein</fullName>
    </recommendedName>
</protein>
<feature type="repeat" description="ANK" evidence="4">
    <location>
        <begin position="71"/>
        <end position="96"/>
    </location>
</feature>
<proteinExistence type="predicted"/>
<dbReference type="PROSITE" id="PS50297">
    <property type="entry name" value="ANK_REP_REGION"/>
    <property type="match status" value="1"/>
</dbReference>
<name>A0AA38FJD6_TAXCH</name>
<dbReference type="CDD" id="cd18186">
    <property type="entry name" value="BTB_POZ_ZBTB_KLHL-like"/>
    <property type="match status" value="1"/>
</dbReference>
<dbReference type="CDD" id="cd14733">
    <property type="entry name" value="BACK"/>
    <property type="match status" value="1"/>
</dbReference>
<gene>
    <name evidence="7" type="ORF">KI387_009410</name>
</gene>
<evidence type="ECO:0000259" key="6">
    <source>
        <dbReference type="PROSITE" id="PS50097"/>
    </source>
</evidence>
<feature type="domain" description="BTB" evidence="6">
    <location>
        <begin position="175"/>
        <end position="242"/>
    </location>
</feature>
<evidence type="ECO:0000313" key="8">
    <source>
        <dbReference type="Proteomes" id="UP000824469"/>
    </source>
</evidence>
<dbReference type="PANTHER" id="PTHR46231:SF1">
    <property type="entry name" value="ANKYRIN REPEAT AND BTB_POZ DOMAIN-CONTAINING PROTEIN 1"/>
    <property type="match status" value="1"/>
</dbReference>
<accession>A0AA38FJD6</accession>
<comment type="pathway">
    <text evidence="1">Protein modification; protein ubiquitination.</text>
</comment>
<dbReference type="InterPro" id="IPR002110">
    <property type="entry name" value="Ankyrin_rpt"/>
</dbReference>
<reference evidence="7 8" key="1">
    <citation type="journal article" date="2021" name="Nat. Plants">
        <title>The Taxus genome provides insights into paclitaxel biosynthesis.</title>
        <authorList>
            <person name="Xiong X."/>
            <person name="Gou J."/>
            <person name="Liao Q."/>
            <person name="Li Y."/>
            <person name="Zhou Q."/>
            <person name="Bi G."/>
            <person name="Li C."/>
            <person name="Du R."/>
            <person name="Wang X."/>
            <person name="Sun T."/>
            <person name="Guo L."/>
            <person name="Liang H."/>
            <person name="Lu P."/>
            <person name="Wu Y."/>
            <person name="Zhang Z."/>
            <person name="Ro D.K."/>
            <person name="Shang Y."/>
            <person name="Huang S."/>
            <person name="Yan J."/>
        </authorList>
    </citation>
    <scope>NUCLEOTIDE SEQUENCE [LARGE SCALE GENOMIC DNA]</scope>
    <source>
        <strain evidence="7">Ta-2019</strain>
    </source>
</reference>
<feature type="domain" description="BTB" evidence="6">
    <location>
        <begin position="422"/>
        <end position="498"/>
    </location>
</feature>
<keyword evidence="3 4" id="KW-0040">ANK repeat</keyword>
<dbReference type="SMART" id="SM00248">
    <property type="entry name" value="ANK"/>
    <property type="match status" value="2"/>
</dbReference>
<feature type="compositionally biased region" description="Polar residues" evidence="5">
    <location>
        <begin position="585"/>
        <end position="594"/>
    </location>
</feature>
<evidence type="ECO:0000313" key="7">
    <source>
        <dbReference type="EMBL" id="KAH9305006.1"/>
    </source>
</evidence>
<dbReference type="Proteomes" id="UP000824469">
    <property type="component" value="Unassembled WGS sequence"/>
</dbReference>
<dbReference type="Gene3D" id="1.25.40.20">
    <property type="entry name" value="Ankyrin repeat-containing domain"/>
    <property type="match status" value="1"/>
</dbReference>
<dbReference type="GO" id="GO:0005737">
    <property type="term" value="C:cytoplasm"/>
    <property type="evidence" value="ECO:0007669"/>
    <property type="project" value="TreeGrafter"/>
</dbReference>
<dbReference type="OMA" id="DMYGVIK"/>
<organism evidence="7 8">
    <name type="scientific">Taxus chinensis</name>
    <name type="common">Chinese yew</name>
    <name type="synonym">Taxus wallichiana var. chinensis</name>
    <dbReference type="NCBI Taxonomy" id="29808"/>
    <lineage>
        <taxon>Eukaryota</taxon>
        <taxon>Viridiplantae</taxon>
        <taxon>Streptophyta</taxon>
        <taxon>Embryophyta</taxon>
        <taxon>Tracheophyta</taxon>
        <taxon>Spermatophyta</taxon>
        <taxon>Pinopsida</taxon>
        <taxon>Pinidae</taxon>
        <taxon>Conifers II</taxon>
        <taxon>Cupressales</taxon>
        <taxon>Taxaceae</taxon>
        <taxon>Taxus</taxon>
    </lineage>
</organism>
<dbReference type="FunFam" id="1.25.40.20:FF:000328">
    <property type="entry name" value="BTB/POZ domain-containing protein"/>
    <property type="match status" value="1"/>
</dbReference>
<dbReference type="AlphaFoldDB" id="A0AA38FJD6"/>
<dbReference type="PROSITE" id="PS50088">
    <property type="entry name" value="ANK_REPEAT"/>
    <property type="match status" value="2"/>
</dbReference>
<dbReference type="PANTHER" id="PTHR46231">
    <property type="entry name" value="ANKYRIN REPEAT AND BTB/POZ DOMAIN-CONTAINING PROTEIN 1"/>
    <property type="match status" value="1"/>
</dbReference>
<dbReference type="GO" id="GO:0000151">
    <property type="term" value="C:ubiquitin ligase complex"/>
    <property type="evidence" value="ECO:0007669"/>
    <property type="project" value="TreeGrafter"/>
</dbReference>
<dbReference type="FunFam" id="3.30.710.10:FF:000144">
    <property type="entry name" value="BTB/POZ domain-containing protein"/>
    <property type="match status" value="1"/>
</dbReference>
<comment type="caution">
    <text evidence="7">The sequence shown here is derived from an EMBL/GenBank/DDBJ whole genome shotgun (WGS) entry which is preliminary data.</text>
</comment>
<sequence>MNSESPTEGPRPAIIDNDLNNLYYDAEEEEASLPLKKVPTGDVYEASRAGDVERLKFLLEAGVNVNARDAWDSTPLYYACLTGHFDAARILLESGAICLEHTFDGDRCHYAALNLKVRRLLKTFEARPPPLEPLQSALREVFLSCKANQLFHDEYTSKNSGNRSPSEHFGNDFSPDITFFVQGRPIEAHRGILVARSPFFKKKFETVWKNRKEIRFSKHKLSFSALYSLIHFFYSDRLDIAVDDMEDLVRICKVCKCEGLKNALEKELIHQKYADYKSLRDADDSKKRFILQGSSLPEKERLPAAMHRLLHLSLEKSRREMRSLEHMGQHTGFIISSDMVYHVNGIETANNKMYNGHISREKGDIKETFAQDAATYDISSKTSIQFQDICEFFDSDHAEKWNSECGRHCRLDTDELSLDDHADVCFFVEGKKFRSHQVVLASRSEYFKARLSRTTGFLEGKDGSQNGTLMLLEEHDLSAEAFEKLLEYMYTDKVADIDPEQVEEIIDAASRYLLFSLKRAVADALLPHLELASPAELCDWLMLADMYGVWKIREHCLDVMALNFETFAETLEFHRMLLALPPPSGDSSQRTSVPSAPGEQEKSNQGNVLDDLREKWLEAEAAELDKRDDSALQFDRRLEMLVLVAQHENQSTASQELQ</sequence>
<dbReference type="InterPro" id="IPR044515">
    <property type="entry name" value="ABTB1"/>
</dbReference>
<evidence type="ECO:0000256" key="4">
    <source>
        <dbReference type="PROSITE-ProRule" id="PRU00023"/>
    </source>
</evidence>